<dbReference type="GO" id="GO:0046872">
    <property type="term" value="F:metal ion binding"/>
    <property type="evidence" value="ECO:0007669"/>
    <property type="project" value="UniProtKB-KW"/>
</dbReference>
<protein>
    <recommendedName>
        <fullName evidence="4">LIM zinc-binding domain-containing protein</fullName>
    </recommendedName>
</protein>
<sequence length="145" mass="16099">ELSAGGDGRGPTLVLAPDSQRSGLVILNYISIHYSHQGPPHSTMPNCPACQKPVYFGERVSSLGKDWHRPCLRCTNESCKKTLTSGGHSEVMRLSTKENHTAIDAMEQCSVRKVMATVELRAIHSMLVPPDNFEIFFLFFSESYD</sequence>
<dbReference type="EMBL" id="WIXE01012064">
    <property type="protein sequence ID" value="KAK5976282.1"/>
    <property type="molecule type" value="Genomic_DNA"/>
</dbReference>
<name>A0AAN8FCN0_TRICO</name>
<comment type="caution">
    <text evidence="5">The sequence shown here is derived from an EMBL/GenBank/DDBJ whole genome shotgun (WGS) entry which is preliminary data.</text>
</comment>
<keyword evidence="3" id="KW-0440">LIM domain</keyword>
<evidence type="ECO:0000313" key="6">
    <source>
        <dbReference type="Proteomes" id="UP001331761"/>
    </source>
</evidence>
<dbReference type="PANTHER" id="PTHR46074:SF5">
    <property type="entry name" value="LIM DOMAIN-CONTAINING PROTEIN C"/>
    <property type="match status" value="1"/>
</dbReference>
<feature type="non-terminal residue" evidence="5">
    <location>
        <position position="1"/>
    </location>
</feature>
<dbReference type="Pfam" id="PF00412">
    <property type="entry name" value="LIM"/>
    <property type="match status" value="1"/>
</dbReference>
<dbReference type="SMART" id="SM00132">
    <property type="entry name" value="LIM"/>
    <property type="match status" value="1"/>
</dbReference>
<evidence type="ECO:0000256" key="3">
    <source>
        <dbReference type="ARBA" id="ARBA00023038"/>
    </source>
</evidence>
<keyword evidence="1" id="KW-0479">Metal-binding</keyword>
<feature type="domain" description="LIM zinc-binding" evidence="4">
    <location>
        <begin position="46"/>
        <end position="100"/>
    </location>
</feature>
<evidence type="ECO:0000259" key="4">
    <source>
        <dbReference type="SMART" id="SM00132"/>
    </source>
</evidence>
<dbReference type="AlphaFoldDB" id="A0AAN8FCN0"/>
<dbReference type="CDD" id="cd09401">
    <property type="entry name" value="LIM_TLP_like"/>
    <property type="match status" value="1"/>
</dbReference>
<reference evidence="5 6" key="1">
    <citation type="submission" date="2019-10" db="EMBL/GenBank/DDBJ databases">
        <title>Assembly and Annotation for the nematode Trichostrongylus colubriformis.</title>
        <authorList>
            <person name="Martin J."/>
        </authorList>
    </citation>
    <scope>NUCLEOTIDE SEQUENCE [LARGE SCALE GENOMIC DNA]</scope>
    <source>
        <strain evidence="5">G859</strain>
        <tissue evidence="5">Whole worm</tissue>
    </source>
</reference>
<gene>
    <name evidence="5" type="ORF">GCK32_017913</name>
</gene>
<organism evidence="5 6">
    <name type="scientific">Trichostrongylus colubriformis</name>
    <name type="common">Black scour worm</name>
    <dbReference type="NCBI Taxonomy" id="6319"/>
    <lineage>
        <taxon>Eukaryota</taxon>
        <taxon>Metazoa</taxon>
        <taxon>Ecdysozoa</taxon>
        <taxon>Nematoda</taxon>
        <taxon>Chromadorea</taxon>
        <taxon>Rhabditida</taxon>
        <taxon>Rhabditina</taxon>
        <taxon>Rhabditomorpha</taxon>
        <taxon>Strongyloidea</taxon>
        <taxon>Trichostrongylidae</taxon>
        <taxon>Trichostrongylus</taxon>
    </lineage>
</organism>
<dbReference type="Gene3D" id="2.10.110.10">
    <property type="entry name" value="Cysteine Rich Protein"/>
    <property type="match status" value="1"/>
</dbReference>
<evidence type="ECO:0000256" key="2">
    <source>
        <dbReference type="ARBA" id="ARBA00022833"/>
    </source>
</evidence>
<accession>A0AAN8FCN0</accession>
<dbReference type="SUPFAM" id="SSF57716">
    <property type="entry name" value="Glucocorticoid receptor-like (DNA-binding domain)"/>
    <property type="match status" value="1"/>
</dbReference>
<keyword evidence="6" id="KW-1185">Reference proteome</keyword>
<evidence type="ECO:0000313" key="5">
    <source>
        <dbReference type="EMBL" id="KAK5976282.1"/>
    </source>
</evidence>
<proteinExistence type="predicted"/>
<evidence type="ECO:0000256" key="1">
    <source>
        <dbReference type="ARBA" id="ARBA00022723"/>
    </source>
</evidence>
<dbReference type="InterPro" id="IPR001781">
    <property type="entry name" value="Znf_LIM"/>
</dbReference>
<dbReference type="Proteomes" id="UP001331761">
    <property type="component" value="Unassembled WGS sequence"/>
</dbReference>
<keyword evidence="2" id="KW-0862">Zinc</keyword>
<dbReference type="PANTHER" id="PTHR46074">
    <property type="entry name" value="CYSTEINE-RICH PROTEIN CRIP FAMILY MEMBER"/>
    <property type="match status" value="1"/>
</dbReference>